<proteinExistence type="predicted"/>
<accession>A0A914ZZV0</accession>
<dbReference type="Proteomes" id="UP000887569">
    <property type="component" value="Unplaced"/>
</dbReference>
<dbReference type="WBParaSite" id="PgB24X_g002_t02">
    <property type="protein sequence ID" value="PgB24X_g002_t02"/>
    <property type="gene ID" value="PgB24X_g002"/>
</dbReference>
<evidence type="ECO:0000313" key="2">
    <source>
        <dbReference type="WBParaSite" id="PgB24X_g002_t02"/>
    </source>
</evidence>
<keyword evidence="1" id="KW-1185">Reference proteome</keyword>
<reference evidence="2 3" key="1">
    <citation type="submission" date="2022-11" db="UniProtKB">
        <authorList>
            <consortium name="WormBaseParasite"/>
        </authorList>
    </citation>
    <scope>IDENTIFICATION</scope>
</reference>
<protein>
    <submittedName>
        <fullName evidence="2 3">Ovule protein</fullName>
    </submittedName>
</protein>
<name>A0A914ZZV0_PARUN</name>
<dbReference type="AlphaFoldDB" id="A0A914ZZV0"/>
<sequence>MECPLLYSLCIYRHPCRLYLSCTYPCVVCNLLDKKILLHPQVIIFEIVERLEICLCLCVLIL</sequence>
<dbReference type="WBParaSite" id="PgB24X_g002_t03">
    <property type="protein sequence ID" value="PgB24X_g002_t03"/>
    <property type="gene ID" value="PgB24X_g002"/>
</dbReference>
<organism evidence="1 2">
    <name type="scientific">Parascaris univalens</name>
    <name type="common">Nematode worm</name>
    <dbReference type="NCBI Taxonomy" id="6257"/>
    <lineage>
        <taxon>Eukaryota</taxon>
        <taxon>Metazoa</taxon>
        <taxon>Ecdysozoa</taxon>
        <taxon>Nematoda</taxon>
        <taxon>Chromadorea</taxon>
        <taxon>Rhabditida</taxon>
        <taxon>Spirurina</taxon>
        <taxon>Ascaridomorpha</taxon>
        <taxon>Ascaridoidea</taxon>
        <taxon>Ascarididae</taxon>
        <taxon>Parascaris</taxon>
    </lineage>
</organism>
<evidence type="ECO:0000313" key="1">
    <source>
        <dbReference type="Proteomes" id="UP000887569"/>
    </source>
</evidence>
<evidence type="ECO:0000313" key="3">
    <source>
        <dbReference type="WBParaSite" id="PgB24X_g002_t03"/>
    </source>
</evidence>